<evidence type="ECO:0000313" key="2">
    <source>
        <dbReference type="Proteomes" id="UP000598360"/>
    </source>
</evidence>
<gene>
    <name evidence="1" type="ORF">IQ251_08550</name>
</gene>
<reference evidence="1" key="1">
    <citation type="submission" date="2020-10" db="EMBL/GenBank/DDBJ databases">
        <title>Diversity and distribution of actinomycetes associated with coral in the coast of Hainan.</title>
        <authorList>
            <person name="Li F."/>
        </authorList>
    </citation>
    <scope>NUCLEOTIDE SEQUENCE</scope>
    <source>
        <strain evidence="1">HNM0983</strain>
    </source>
</reference>
<accession>A0A929FXB5</accession>
<comment type="caution">
    <text evidence="1">The sequence shown here is derived from an EMBL/GenBank/DDBJ whole genome shotgun (WGS) entry which is preliminary data.</text>
</comment>
<proteinExistence type="predicted"/>
<dbReference type="SUPFAM" id="SSF53474">
    <property type="entry name" value="alpha/beta-Hydrolases"/>
    <property type="match status" value="1"/>
</dbReference>
<dbReference type="Pfam" id="PF06821">
    <property type="entry name" value="Ser_hydrolase"/>
    <property type="match status" value="1"/>
</dbReference>
<dbReference type="EMBL" id="JADEYC010000014">
    <property type="protein sequence ID" value="MBE9374496.1"/>
    <property type="molecule type" value="Genomic_DNA"/>
</dbReference>
<name>A0A929FXB5_9PSEU</name>
<dbReference type="GO" id="GO:0016787">
    <property type="term" value="F:hydrolase activity"/>
    <property type="evidence" value="ECO:0007669"/>
    <property type="project" value="UniProtKB-KW"/>
</dbReference>
<sequence length="197" mass="21579">MTEMHVLLVHGTAGPWHWQRWLDNQLRELGLVVDVVQLPSRPRLHDWLPVLRERMSLVPDGMEFVVAAHADGAGLWLHHAATAEERWPRADRVLLVSPPAPCAIGTAAVRRVAGLTRLVAGTGDPELAMHEVRGMADALHVEVDSILDGARLDTEAGYGPWPAALRWVLYGSVPLTDRFDDIPRPAATGAAGRLRSV</sequence>
<dbReference type="Gene3D" id="3.40.50.1820">
    <property type="entry name" value="alpha/beta hydrolase"/>
    <property type="match status" value="1"/>
</dbReference>
<protein>
    <submittedName>
        <fullName evidence="1">Alpha/beta hydrolase</fullName>
    </submittedName>
</protein>
<evidence type="ECO:0000313" key="1">
    <source>
        <dbReference type="EMBL" id="MBE9374496.1"/>
    </source>
</evidence>
<dbReference type="Proteomes" id="UP000598360">
    <property type="component" value="Unassembled WGS sequence"/>
</dbReference>
<dbReference type="InterPro" id="IPR010662">
    <property type="entry name" value="RBBP9/YdeN"/>
</dbReference>
<keyword evidence="1" id="KW-0378">Hydrolase</keyword>
<organism evidence="1 2">
    <name type="scientific">Saccharopolyspora montiporae</name>
    <dbReference type="NCBI Taxonomy" id="2781240"/>
    <lineage>
        <taxon>Bacteria</taxon>
        <taxon>Bacillati</taxon>
        <taxon>Actinomycetota</taxon>
        <taxon>Actinomycetes</taxon>
        <taxon>Pseudonocardiales</taxon>
        <taxon>Pseudonocardiaceae</taxon>
        <taxon>Saccharopolyspora</taxon>
    </lineage>
</organism>
<keyword evidence="2" id="KW-1185">Reference proteome</keyword>
<dbReference type="AlphaFoldDB" id="A0A929FXB5"/>
<dbReference type="RefSeq" id="WP_193927950.1">
    <property type="nucleotide sequence ID" value="NZ_JADEYC010000014.1"/>
</dbReference>
<dbReference type="InterPro" id="IPR029058">
    <property type="entry name" value="AB_hydrolase_fold"/>
</dbReference>